<dbReference type="InterPro" id="IPR039417">
    <property type="entry name" value="Peptidase_C1A_papain-like"/>
</dbReference>
<dbReference type="InterPro" id="IPR027417">
    <property type="entry name" value="P-loop_NTPase"/>
</dbReference>
<organism evidence="10 11">
    <name type="scientific">Tegillarca granosa</name>
    <name type="common">Malaysian cockle</name>
    <name type="synonym">Anadara granosa</name>
    <dbReference type="NCBI Taxonomy" id="220873"/>
    <lineage>
        <taxon>Eukaryota</taxon>
        <taxon>Metazoa</taxon>
        <taxon>Spiralia</taxon>
        <taxon>Lophotrochozoa</taxon>
        <taxon>Mollusca</taxon>
        <taxon>Bivalvia</taxon>
        <taxon>Autobranchia</taxon>
        <taxon>Pteriomorphia</taxon>
        <taxon>Arcoida</taxon>
        <taxon>Arcoidea</taxon>
        <taxon>Arcidae</taxon>
        <taxon>Tegillarca</taxon>
    </lineage>
</organism>
<dbReference type="SMART" id="SM00848">
    <property type="entry name" value="Inhibitor_I29"/>
    <property type="match status" value="2"/>
</dbReference>
<proteinExistence type="inferred from homology"/>
<evidence type="ECO:0000259" key="8">
    <source>
        <dbReference type="SMART" id="SM00645"/>
    </source>
</evidence>
<dbReference type="InterPro" id="IPR025660">
    <property type="entry name" value="Pept_his_AS"/>
</dbReference>
<dbReference type="InterPro" id="IPR025661">
    <property type="entry name" value="Pept_asp_AS"/>
</dbReference>
<dbReference type="InterPro" id="IPR000169">
    <property type="entry name" value="Pept_cys_AS"/>
</dbReference>
<evidence type="ECO:0000256" key="5">
    <source>
        <dbReference type="ARBA" id="ARBA00023145"/>
    </source>
</evidence>
<keyword evidence="2" id="KW-0645">Protease</keyword>
<keyword evidence="7" id="KW-0812">Transmembrane</keyword>
<dbReference type="SUPFAM" id="SSF54001">
    <property type="entry name" value="Cysteine proteinases"/>
    <property type="match status" value="3"/>
</dbReference>
<dbReference type="Pfam" id="PF18738">
    <property type="entry name" value="HEPN_DZIP3"/>
    <property type="match status" value="1"/>
</dbReference>
<comment type="similarity">
    <text evidence="1">Belongs to the peptidase C1 family.</text>
</comment>
<dbReference type="PROSITE" id="PS00139">
    <property type="entry name" value="THIOL_PROTEASE_CYS"/>
    <property type="match status" value="1"/>
</dbReference>
<keyword evidence="7" id="KW-0472">Membrane</keyword>
<keyword evidence="6" id="KW-1015">Disulfide bond</keyword>
<dbReference type="PANTHER" id="PTHR12411">
    <property type="entry name" value="CYSTEINE PROTEASE FAMILY C1-RELATED"/>
    <property type="match status" value="1"/>
</dbReference>
<feature type="transmembrane region" description="Helical" evidence="7">
    <location>
        <begin position="659"/>
        <end position="680"/>
    </location>
</feature>
<keyword evidence="5" id="KW-0865">Zymogen</keyword>
<comment type="caution">
    <text evidence="10">The sequence shown here is derived from an EMBL/GenBank/DDBJ whole genome shotgun (WGS) entry which is preliminary data.</text>
</comment>
<evidence type="ECO:0000256" key="7">
    <source>
        <dbReference type="SAM" id="Phobius"/>
    </source>
</evidence>
<feature type="domain" description="Peptidase C1A papain C-terminal" evidence="8">
    <location>
        <begin position="303"/>
        <end position="496"/>
    </location>
</feature>
<dbReference type="Pfam" id="PF20720">
    <property type="entry name" value="nSTAND3"/>
    <property type="match status" value="1"/>
</dbReference>
<dbReference type="CDD" id="cd02248">
    <property type="entry name" value="Peptidase_C1A"/>
    <property type="match status" value="3"/>
</dbReference>
<evidence type="ECO:0000256" key="4">
    <source>
        <dbReference type="ARBA" id="ARBA00022807"/>
    </source>
</evidence>
<evidence type="ECO:0000313" key="11">
    <source>
        <dbReference type="Proteomes" id="UP001217089"/>
    </source>
</evidence>
<dbReference type="InterPro" id="IPR038765">
    <property type="entry name" value="Papain-like_cys_pep_sf"/>
</dbReference>
<dbReference type="SUPFAM" id="SSF52540">
    <property type="entry name" value="P-loop containing nucleoside triphosphate hydrolases"/>
    <property type="match status" value="1"/>
</dbReference>
<dbReference type="InterPro" id="IPR013128">
    <property type="entry name" value="Peptidase_C1A"/>
</dbReference>
<dbReference type="PROSITE" id="PS00640">
    <property type="entry name" value="THIOL_PROTEASE_ASN"/>
    <property type="match status" value="1"/>
</dbReference>
<dbReference type="PROSITE" id="PS00639">
    <property type="entry name" value="THIOL_PROTEASE_HIS"/>
    <property type="match status" value="2"/>
</dbReference>
<feature type="transmembrane region" description="Helical" evidence="7">
    <location>
        <begin position="731"/>
        <end position="750"/>
    </location>
</feature>
<dbReference type="Gene3D" id="3.90.70.10">
    <property type="entry name" value="Cysteine proteinases"/>
    <property type="match status" value="5"/>
</dbReference>
<dbReference type="EMBL" id="JARBDR010000496">
    <property type="protein sequence ID" value="KAJ8311430.1"/>
    <property type="molecule type" value="Genomic_DNA"/>
</dbReference>
<keyword evidence="7" id="KW-1133">Transmembrane helix</keyword>
<keyword evidence="11" id="KW-1185">Reference proteome</keyword>
<protein>
    <recommendedName>
        <fullName evidence="12">Cathepsin L</fullName>
    </recommendedName>
</protein>
<dbReference type="InterPro" id="IPR041249">
    <property type="entry name" value="HEPN_DZIP3"/>
</dbReference>
<dbReference type="SMART" id="SM00645">
    <property type="entry name" value="Pept_C1"/>
    <property type="match status" value="3"/>
</dbReference>
<reference evidence="10 11" key="1">
    <citation type="submission" date="2022-12" db="EMBL/GenBank/DDBJ databases">
        <title>Chromosome-level genome of Tegillarca granosa.</title>
        <authorList>
            <person name="Kim J."/>
        </authorList>
    </citation>
    <scope>NUCLEOTIDE SEQUENCE [LARGE SCALE GENOMIC DNA]</scope>
    <source>
        <strain evidence="10">Teg-2019</strain>
        <tissue evidence="10">Adductor muscle</tissue>
    </source>
</reference>
<evidence type="ECO:0000256" key="6">
    <source>
        <dbReference type="ARBA" id="ARBA00023157"/>
    </source>
</evidence>
<dbReference type="Pfam" id="PF00112">
    <property type="entry name" value="Peptidase_C1"/>
    <property type="match status" value="3"/>
</dbReference>
<sequence>MEADRGTTEEFVRTMNGYVMNATRKAGSTFLPPSNVKVPDEVDWRKEGYVTPVKNQVRFTHYVIALIRKGEKNIYICLKDMGQCGSCWAFSATGSLEGQTFKKTGKLVSLSEQNLTEFCRFKKNDVGATDTGFTDIEHGSEDMLQQALATVGPISAAMDAGHKSFQLYRSGIYSERQCSSKRLDHGVLPVGYGSNEQGDFWIVKNSWGTRWGMEGYFMLARNQNNMCGLATQASYPKIWEYHVGYIIKHNTEADMGHHTYRLGMNEFGDMTNAEFTSIMNGYIMDMKNKSESTYVPNVDVRDLPDEVDWRKQGYVTPVKNQGQCGSCWAFSSTGSLEGQTFKKTGKLTSLSESNLVDCSSKQGNKGCKGGLMDQAFTYIKTRTCAFKASDVGATDTGFTDIKSGSESDLQAAVASIGPISVAMDASHSSFQLYRSGVYNEPRCSSKRLDHGVLAVGYGKEGLIFKKQYWIVKNRRVIWENNLEIITKHNKDADAGVFTYTLGMNKYGDIAKLSSSDFQTNEEFNKVMNRLQVNRTLKGDQMRIPEGLSLTDLPDTVDWRQKGYVTPVKDQERLFCRFHKIDRLFIGATATGYLNIPSRNETALQVAVATVGPISVSVDAAWTSFQLYKSGIYNEPNCSTSEMNHAMLAIGYGTNENGSYWLKIVAIVTSSYIDFVCIYSWGTSWGMSGYILMSRNKDNQCGISTMASYPTISYNNNNKKLISFYIKCLKGFIYLFIYSFIYLFIYFYSMIEEILSLQSVPSQLLTKLRTTEWKRPLSASEMFKINQSVQTSSYKNLDISLLYQIITTLSVQELRYDLSLSLPAKDVWAVIKKDAVLKSKLSKEQIKKLEHASSLENYSFCDCELLVLVISHINPGYSQSILPSKKAWGGNMPSLREIELGDDIERIRILRNKVYGHVCDTEVTDKDFNAIFQDLKGIMSRMDQRLHSSGQFSKATSDIETSPIDESWDKYMSELNVLVEAEKTVRDELNKTKEHTVETNLKSQSEKITQVENKFSKFESETVKKLYDIENKTERDENTTSYVPQHIKEQNKLIMSKWETEDEVYVETNATKYIYDQIKQTNILTVIGNGGTGKSATIDHLALQLQLQGYEVFVIHNPEEIKAILNPNSKQLYVIDDPVGVYTLDKNILNLWLMASPAF</sequence>
<evidence type="ECO:0000313" key="10">
    <source>
        <dbReference type="EMBL" id="KAJ8311430.1"/>
    </source>
</evidence>
<evidence type="ECO:0000256" key="2">
    <source>
        <dbReference type="ARBA" id="ARBA00022670"/>
    </source>
</evidence>
<accession>A0ABQ9F792</accession>
<dbReference type="Proteomes" id="UP001217089">
    <property type="component" value="Unassembled WGS sequence"/>
</dbReference>
<gene>
    <name evidence="10" type="ORF">KUTeg_010785</name>
</gene>
<dbReference type="InterPro" id="IPR013201">
    <property type="entry name" value="Prot_inhib_I29"/>
</dbReference>
<keyword evidence="3" id="KW-0378">Hydrolase</keyword>
<evidence type="ECO:0000256" key="1">
    <source>
        <dbReference type="ARBA" id="ARBA00008455"/>
    </source>
</evidence>
<evidence type="ECO:0000256" key="3">
    <source>
        <dbReference type="ARBA" id="ARBA00022801"/>
    </source>
</evidence>
<dbReference type="PRINTS" id="PR00705">
    <property type="entry name" value="PAPAIN"/>
</dbReference>
<dbReference type="Pfam" id="PF08246">
    <property type="entry name" value="Inhibitor_I29"/>
    <property type="match status" value="1"/>
</dbReference>
<dbReference type="InterPro" id="IPR049050">
    <property type="entry name" value="nSTAND3"/>
</dbReference>
<name>A0ABQ9F792_TEGGR</name>
<evidence type="ECO:0008006" key="12">
    <source>
        <dbReference type="Google" id="ProtNLM"/>
    </source>
</evidence>
<dbReference type="InterPro" id="IPR000668">
    <property type="entry name" value="Peptidase_C1A_C"/>
</dbReference>
<feature type="domain" description="Peptidase C1A papain C-terminal" evidence="8">
    <location>
        <begin position="38"/>
        <end position="237"/>
    </location>
</feature>
<feature type="domain" description="Cathepsin propeptide inhibitor" evidence="9">
    <location>
        <begin position="229"/>
        <end position="275"/>
    </location>
</feature>
<feature type="domain" description="Cathepsin propeptide inhibitor" evidence="9">
    <location>
        <begin position="464"/>
        <end position="523"/>
    </location>
</feature>
<keyword evidence="4" id="KW-0788">Thiol protease</keyword>
<feature type="domain" description="Peptidase C1A papain C-terminal" evidence="8">
    <location>
        <begin position="552"/>
        <end position="710"/>
    </location>
</feature>
<evidence type="ECO:0000259" key="9">
    <source>
        <dbReference type="SMART" id="SM00848"/>
    </source>
</evidence>